<dbReference type="GO" id="GO:0005634">
    <property type="term" value="C:nucleus"/>
    <property type="evidence" value="ECO:0007669"/>
    <property type="project" value="UniProtKB-SubCell"/>
</dbReference>
<dbReference type="InterPro" id="IPR023214">
    <property type="entry name" value="HAD_sf"/>
</dbReference>
<comment type="caution">
    <text evidence="9">The sequence shown here is derived from an EMBL/GenBank/DDBJ whole genome shotgun (WGS) entry which is preliminary data.</text>
</comment>
<sequence>MPCMASKTVNLPNLEFPTPSRNRVEFSPLLDLHADYDADSLPSPTRENLPHFSIPKPIGLGMLPVVSSQQRTAKNEEAAEATLHPYVTDALKAVSCYQQKYGSTSFLSINRLPSPTPSEEGDKDDDSHGEASSSSVVSNAETACTVQNQAVKSTSTAACSNSSAGDQLNPVKLVGQVGSGSKSSAKPALKRRDPRLKLMNNEVRGPSVGDKGIESNALGNRLVGGTMNTRKHKSVDEPGTGDHKMKRQKNGFTSSRDMEMTSGRGGWLEDSSIPQPSDMNRINENFQVRKPGSGEVGSGKKSDSNMNFSMLNGLIPTPSGNLANTLSLPPLLKAVNPTIFVQLLQMEQHRLAAENHQIVTASTSDVTNVSKVNGLPGAVSSANSAPLKSQEVGQNHLGMSQIPSQSASMLYATEMAKVLDPTGTLFSGRVISRGDDADAVDGDERVPKIKDLDGVLGMESAVVIIDDSLRVWPLNKLNLIVVERYTYFPSSRRQFGLLGPSLLEIDHDERPEAGTLASSLAVIERIHQNFFSHHSLKDVDVRNILAAEQRKILAGCRIVFSRVFPVGEANPHLHPLWQTAEQFGAICTNQIDEQVTHVVANSLGTDKVSNFSNLFPRSGTFACLSNPKDIMT</sequence>
<evidence type="ECO:0000313" key="10">
    <source>
        <dbReference type="Proteomes" id="UP000287651"/>
    </source>
</evidence>
<comment type="catalytic activity">
    <reaction evidence="5">
        <text>O-phospho-L-seryl-[protein] + H2O = L-seryl-[protein] + phosphate</text>
        <dbReference type="Rhea" id="RHEA:20629"/>
        <dbReference type="Rhea" id="RHEA-COMP:9863"/>
        <dbReference type="Rhea" id="RHEA-COMP:11604"/>
        <dbReference type="ChEBI" id="CHEBI:15377"/>
        <dbReference type="ChEBI" id="CHEBI:29999"/>
        <dbReference type="ChEBI" id="CHEBI:43474"/>
        <dbReference type="ChEBI" id="CHEBI:83421"/>
        <dbReference type="EC" id="3.1.3.16"/>
    </reaction>
</comment>
<comment type="catalytic activity">
    <reaction evidence="6">
        <text>O-phospho-L-threonyl-[protein] + H2O = L-threonyl-[protein] + phosphate</text>
        <dbReference type="Rhea" id="RHEA:47004"/>
        <dbReference type="Rhea" id="RHEA-COMP:11060"/>
        <dbReference type="Rhea" id="RHEA-COMP:11605"/>
        <dbReference type="ChEBI" id="CHEBI:15377"/>
        <dbReference type="ChEBI" id="CHEBI:30013"/>
        <dbReference type="ChEBI" id="CHEBI:43474"/>
        <dbReference type="ChEBI" id="CHEBI:61977"/>
        <dbReference type="EC" id="3.1.3.16"/>
    </reaction>
</comment>
<dbReference type="InterPro" id="IPR036412">
    <property type="entry name" value="HAD-like_sf"/>
</dbReference>
<keyword evidence="3" id="KW-0378">Hydrolase</keyword>
<dbReference type="Gene3D" id="3.40.50.10190">
    <property type="entry name" value="BRCT domain"/>
    <property type="match status" value="1"/>
</dbReference>
<accession>A0A427ANN0</accession>
<evidence type="ECO:0000256" key="3">
    <source>
        <dbReference type="ARBA" id="ARBA00022801"/>
    </source>
</evidence>
<gene>
    <name evidence="9" type="ORF">B296_00023430</name>
</gene>
<dbReference type="SUPFAM" id="SSF52113">
    <property type="entry name" value="BRCT domain"/>
    <property type="match status" value="1"/>
</dbReference>
<keyword evidence="4" id="KW-0539">Nucleus</keyword>
<dbReference type="EC" id="3.1.3.16" evidence="2"/>
<name>A0A427ANN0_ENSVE</name>
<dbReference type="Proteomes" id="UP000287651">
    <property type="component" value="Unassembled WGS sequence"/>
</dbReference>
<dbReference type="PANTHER" id="PTHR23081">
    <property type="entry name" value="RNA POLYMERASE II CTD PHOSPHATASE"/>
    <property type="match status" value="1"/>
</dbReference>
<dbReference type="InterPro" id="IPR004274">
    <property type="entry name" value="FCP1_dom"/>
</dbReference>
<feature type="domain" description="FCP1 homology" evidence="8">
    <location>
        <begin position="386"/>
        <end position="492"/>
    </location>
</feature>
<dbReference type="GO" id="GO:0008420">
    <property type="term" value="F:RNA polymerase II CTD heptapeptide repeat phosphatase activity"/>
    <property type="evidence" value="ECO:0007669"/>
    <property type="project" value="InterPro"/>
</dbReference>
<dbReference type="Gene3D" id="3.40.50.1000">
    <property type="entry name" value="HAD superfamily/HAD-like"/>
    <property type="match status" value="1"/>
</dbReference>
<evidence type="ECO:0000256" key="5">
    <source>
        <dbReference type="ARBA" id="ARBA00047761"/>
    </source>
</evidence>
<dbReference type="PANTHER" id="PTHR23081:SF2">
    <property type="entry name" value="RNA POLYMERASE II C-TERMINAL DOMAIN PHOSPHATASE-LIKE 3"/>
    <property type="match status" value="1"/>
</dbReference>
<evidence type="ECO:0000256" key="6">
    <source>
        <dbReference type="ARBA" id="ARBA00048336"/>
    </source>
</evidence>
<evidence type="ECO:0000313" key="9">
    <source>
        <dbReference type="EMBL" id="RRT77825.1"/>
    </source>
</evidence>
<proteinExistence type="predicted"/>
<feature type="region of interest" description="Disordered" evidence="7">
    <location>
        <begin position="107"/>
        <end position="140"/>
    </location>
</feature>
<dbReference type="InterPro" id="IPR036420">
    <property type="entry name" value="BRCT_dom_sf"/>
</dbReference>
<comment type="subcellular location">
    <subcellularLocation>
        <location evidence="1">Nucleus</location>
    </subcellularLocation>
</comment>
<feature type="region of interest" description="Disordered" evidence="7">
    <location>
        <begin position="158"/>
        <end position="279"/>
    </location>
</feature>
<evidence type="ECO:0000256" key="2">
    <source>
        <dbReference type="ARBA" id="ARBA00013081"/>
    </source>
</evidence>
<dbReference type="AlphaFoldDB" id="A0A427ANN0"/>
<organism evidence="9 10">
    <name type="scientific">Ensete ventricosum</name>
    <name type="common">Abyssinian banana</name>
    <name type="synonym">Musa ensete</name>
    <dbReference type="NCBI Taxonomy" id="4639"/>
    <lineage>
        <taxon>Eukaryota</taxon>
        <taxon>Viridiplantae</taxon>
        <taxon>Streptophyta</taxon>
        <taxon>Embryophyta</taxon>
        <taxon>Tracheophyta</taxon>
        <taxon>Spermatophyta</taxon>
        <taxon>Magnoliopsida</taxon>
        <taxon>Liliopsida</taxon>
        <taxon>Zingiberales</taxon>
        <taxon>Musaceae</taxon>
        <taxon>Ensete</taxon>
    </lineage>
</organism>
<dbReference type="CDD" id="cd17729">
    <property type="entry name" value="BRCT_CTDP1"/>
    <property type="match status" value="1"/>
</dbReference>
<dbReference type="SMART" id="SM00577">
    <property type="entry name" value="CPDc"/>
    <property type="match status" value="1"/>
</dbReference>
<evidence type="ECO:0000256" key="7">
    <source>
        <dbReference type="SAM" id="MobiDB-lite"/>
    </source>
</evidence>
<reference evidence="9 10" key="1">
    <citation type="journal article" date="2014" name="Agronomy (Basel)">
        <title>A Draft Genome Sequence for Ensete ventricosum, the Drought-Tolerant Tree Against Hunger.</title>
        <authorList>
            <person name="Harrison J."/>
            <person name="Moore K.A."/>
            <person name="Paszkiewicz K."/>
            <person name="Jones T."/>
            <person name="Grant M."/>
            <person name="Ambacheew D."/>
            <person name="Muzemil S."/>
            <person name="Studholme D.J."/>
        </authorList>
    </citation>
    <scope>NUCLEOTIDE SEQUENCE [LARGE SCALE GENOMIC DNA]</scope>
</reference>
<evidence type="ECO:0000256" key="1">
    <source>
        <dbReference type="ARBA" id="ARBA00004123"/>
    </source>
</evidence>
<dbReference type="EMBL" id="AMZH03001827">
    <property type="protein sequence ID" value="RRT77825.1"/>
    <property type="molecule type" value="Genomic_DNA"/>
</dbReference>
<dbReference type="SUPFAM" id="SSF56784">
    <property type="entry name" value="HAD-like"/>
    <property type="match status" value="1"/>
</dbReference>
<dbReference type="InterPro" id="IPR039189">
    <property type="entry name" value="Fcp1"/>
</dbReference>
<evidence type="ECO:0000256" key="4">
    <source>
        <dbReference type="ARBA" id="ARBA00023242"/>
    </source>
</evidence>
<protein>
    <recommendedName>
        <fullName evidence="2">protein-serine/threonine phosphatase</fullName>
        <ecNumber evidence="2">3.1.3.16</ecNumber>
    </recommendedName>
</protein>
<evidence type="ECO:0000259" key="8">
    <source>
        <dbReference type="SMART" id="SM00577"/>
    </source>
</evidence>
<feature type="compositionally biased region" description="Basic and acidic residues" evidence="7">
    <location>
        <begin position="234"/>
        <end position="243"/>
    </location>
</feature>
<dbReference type="Pfam" id="PF03031">
    <property type="entry name" value="NIF"/>
    <property type="match status" value="1"/>
</dbReference>